<dbReference type="AlphaFoldDB" id="A0AAW1Y1R5"/>
<keyword evidence="3" id="KW-1185">Reference proteome</keyword>
<evidence type="ECO:0000313" key="2">
    <source>
        <dbReference type="EMBL" id="KAK9942849.1"/>
    </source>
</evidence>
<sequence length="84" mass="9335">MREALGLAPKRANRAQGHAEAAHVHGLGFSRFRSQRMKAVEGKGGVKRGSTRNMRGVRSVRSVKYGIPQMRGNIGKDKEKRRHA</sequence>
<dbReference type="Proteomes" id="UP001457282">
    <property type="component" value="Unassembled WGS sequence"/>
</dbReference>
<proteinExistence type="predicted"/>
<accession>A0AAW1Y1R5</accession>
<name>A0AAW1Y1R5_RUBAR</name>
<comment type="caution">
    <text evidence="2">The sequence shown here is derived from an EMBL/GenBank/DDBJ whole genome shotgun (WGS) entry which is preliminary data.</text>
</comment>
<evidence type="ECO:0000313" key="3">
    <source>
        <dbReference type="Proteomes" id="UP001457282"/>
    </source>
</evidence>
<gene>
    <name evidence="2" type="ORF">M0R45_008495</name>
</gene>
<protein>
    <submittedName>
        <fullName evidence="2">Uncharacterized protein</fullName>
    </submittedName>
</protein>
<feature type="region of interest" description="Disordered" evidence="1">
    <location>
        <begin position="61"/>
        <end position="84"/>
    </location>
</feature>
<evidence type="ECO:0000256" key="1">
    <source>
        <dbReference type="SAM" id="MobiDB-lite"/>
    </source>
</evidence>
<feature type="region of interest" description="Disordered" evidence="1">
    <location>
        <begin position="1"/>
        <end position="20"/>
    </location>
</feature>
<organism evidence="2 3">
    <name type="scientific">Rubus argutus</name>
    <name type="common">Southern blackberry</name>
    <dbReference type="NCBI Taxonomy" id="59490"/>
    <lineage>
        <taxon>Eukaryota</taxon>
        <taxon>Viridiplantae</taxon>
        <taxon>Streptophyta</taxon>
        <taxon>Embryophyta</taxon>
        <taxon>Tracheophyta</taxon>
        <taxon>Spermatophyta</taxon>
        <taxon>Magnoliopsida</taxon>
        <taxon>eudicotyledons</taxon>
        <taxon>Gunneridae</taxon>
        <taxon>Pentapetalae</taxon>
        <taxon>rosids</taxon>
        <taxon>fabids</taxon>
        <taxon>Rosales</taxon>
        <taxon>Rosaceae</taxon>
        <taxon>Rosoideae</taxon>
        <taxon>Rosoideae incertae sedis</taxon>
        <taxon>Rubus</taxon>
    </lineage>
</organism>
<dbReference type="EMBL" id="JBEDUW010000002">
    <property type="protein sequence ID" value="KAK9942849.1"/>
    <property type="molecule type" value="Genomic_DNA"/>
</dbReference>
<reference evidence="2 3" key="1">
    <citation type="journal article" date="2023" name="G3 (Bethesda)">
        <title>A chromosome-length genome assembly and annotation of blackberry (Rubus argutus, cv. 'Hillquist').</title>
        <authorList>
            <person name="Bruna T."/>
            <person name="Aryal R."/>
            <person name="Dudchenko O."/>
            <person name="Sargent D.J."/>
            <person name="Mead D."/>
            <person name="Buti M."/>
            <person name="Cavallini A."/>
            <person name="Hytonen T."/>
            <person name="Andres J."/>
            <person name="Pham M."/>
            <person name="Weisz D."/>
            <person name="Mascagni F."/>
            <person name="Usai G."/>
            <person name="Natali L."/>
            <person name="Bassil N."/>
            <person name="Fernandez G.E."/>
            <person name="Lomsadze A."/>
            <person name="Armour M."/>
            <person name="Olukolu B."/>
            <person name="Poorten T."/>
            <person name="Britton C."/>
            <person name="Davik J."/>
            <person name="Ashrafi H."/>
            <person name="Aiden E.L."/>
            <person name="Borodovsky M."/>
            <person name="Worthington M."/>
        </authorList>
    </citation>
    <scope>NUCLEOTIDE SEQUENCE [LARGE SCALE GENOMIC DNA]</scope>
    <source>
        <strain evidence="2">PI 553951</strain>
    </source>
</reference>